<keyword evidence="1" id="KW-0812">Transmembrane</keyword>
<dbReference type="RefSeq" id="WP_191616986.1">
    <property type="nucleotide sequence ID" value="NZ_JACYFG010000019.1"/>
</dbReference>
<comment type="caution">
    <text evidence="2">The sequence shown here is derived from an EMBL/GenBank/DDBJ whole genome shotgun (WGS) entry which is preliminary data.</text>
</comment>
<keyword evidence="1" id="KW-1133">Transmembrane helix</keyword>
<accession>A0A927F8L3</accession>
<keyword evidence="1" id="KW-0472">Membrane</keyword>
<evidence type="ECO:0000313" key="2">
    <source>
        <dbReference type="EMBL" id="MBD5779854.1"/>
    </source>
</evidence>
<evidence type="ECO:0000256" key="1">
    <source>
        <dbReference type="SAM" id="Phobius"/>
    </source>
</evidence>
<sequence>MKNDFPVEHVAKGMPVTMEAFIALLVFALPIAFLGFGIYWLMGRKKRREEREFEEYMKERNETPALREN</sequence>
<name>A0A927F8L3_9BACT</name>
<keyword evidence="3" id="KW-1185">Reference proteome</keyword>
<dbReference type="AlphaFoldDB" id="A0A927F8L3"/>
<evidence type="ECO:0000313" key="3">
    <source>
        <dbReference type="Proteomes" id="UP000622317"/>
    </source>
</evidence>
<feature type="transmembrane region" description="Helical" evidence="1">
    <location>
        <begin position="20"/>
        <end position="41"/>
    </location>
</feature>
<dbReference type="EMBL" id="JACYFG010000019">
    <property type="protein sequence ID" value="MBD5779854.1"/>
    <property type="molecule type" value="Genomic_DNA"/>
</dbReference>
<protein>
    <submittedName>
        <fullName evidence="2">Uncharacterized protein</fullName>
    </submittedName>
</protein>
<reference evidence="2" key="1">
    <citation type="submission" date="2020-09" db="EMBL/GenBank/DDBJ databases">
        <title>Pelagicoccus enzymogenes sp. nov. with an EPS production, isolated from marine sediment.</title>
        <authorList>
            <person name="Feng X."/>
        </authorList>
    </citation>
    <scope>NUCLEOTIDE SEQUENCE</scope>
    <source>
        <strain evidence="2">NFK12</strain>
    </source>
</reference>
<organism evidence="2 3">
    <name type="scientific">Pelagicoccus enzymogenes</name>
    <dbReference type="NCBI Taxonomy" id="2773457"/>
    <lineage>
        <taxon>Bacteria</taxon>
        <taxon>Pseudomonadati</taxon>
        <taxon>Verrucomicrobiota</taxon>
        <taxon>Opitutia</taxon>
        <taxon>Puniceicoccales</taxon>
        <taxon>Pelagicoccaceae</taxon>
        <taxon>Pelagicoccus</taxon>
    </lineage>
</organism>
<proteinExistence type="predicted"/>
<gene>
    <name evidence="2" type="ORF">IEN85_10170</name>
</gene>
<dbReference type="Proteomes" id="UP000622317">
    <property type="component" value="Unassembled WGS sequence"/>
</dbReference>